<dbReference type="EMBL" id="KN847572">
    <property type="protein sequence ID" value="KIV99722.1"/>
    <property type="molecule type" value="Genomic_DNA"/>
</dbReference>
<dbReference type="GeneID" id="27316625"/>
<dbReference type="InParanoid" id="A0A0D1ZZ61"/>
<dbReference type="VEuPathDB" id="FungiDB:PV09_08652"/>
<gene>
    <name evidence="1" type="ORF">PV09_08652</name>
</gene>
<name>A0A0D1ZZ61_9PEZI</name>
<keyword evidence="2" id="KW-1185">Reference proteome</keyword>
<proteinExistence type="predicted"/>
<evidence type="ECO:0000313" key="2">
    <source>
        <dbReference type="Proteomes" id="UP000053259"/>
    </source>
</evidence>
<organism evidence="1 2">
    <name type="scientific">Verruconis gallopava</name>
    <dbReference type="NCBI Taxonomy" id="253628"/>
    <lineage>
        <taxon>Eukaryota</taxon>
        <taxon>Fungi</taxon>
        <taxon>Dikarya</taxon>
        <taxon>Ascomycota</taxon>
        <taxon>Pezizomycotina</taxon>
        <taxon>Dothideomycetes</taxon>
        <taxon>Pleosporomycetidae</taxon>
        <taxon>Venturiales</taxon>
        <taxon>Sympoventuriaceae</taxon>
        <taxon>Verruconis</taxon>
    </lineage>
</organism>
<sequence>MIRSYGIGRTPKGPTTTSSSSFFFSMGVFVSVRNEATSLALGRKLPACTTFGSLGDERKANIVSSSCTGPSIRREGITMLLLLGLGLDSSPGQKPNGWSAMRLRQLDLKRRYPPTFKQSDLASEQGVS</sequence>
<evidence type="ECO:0000313" key="1">
    <source>
        <dbReference type="EMBL" id="KIV99722.1"/>
    </source>
</evidence>
<dbReference type="Proteomes" id="UP000053259">
    <property type="component" value="Unassembled WGS sequence"/>
</dbReference>
<dbReference type="AlphaFoldDB" id="A0A0D1ZZ61"/>
<protein>
    <submittedName>
        <fullName evidence="1">Uncharacterized protein</fullName>
    </submittedName>
</protein>
<reference evidence="1 2" key="1">
    <citation type="submission" date="2015-01" db="EMBL/GenBank/DDBJ databases">
        <title>The Genome Sequence of Ochroconis gallopava CBS43764.</title>
        <authorList>
            <consortium name="The Broad Institute Genomics Platform"/>
            <person name="Cuomo C."/>
            <person name="de Hoog S."/>
            <person name="Gorbushina A."/>
            <person name="Stielow B."/>
            <person name="Teixiera M."/>
            <person name="Abouelleil A."/>
            <person name="Chapman S.B."/>
            <person name="Priest M."/>
            <person name="Young S.K."/>
            <person name="Wortman J."/>
            <person name="Nusbaum C."/>
            <person name="Birren B."/>
        </authorList>
    </citation>
    <scope>NUCLEOTIDE SEQUENCE [LARGE SCALE GENOMIC DNA]</scope>
    <source>
        <strain evidence="1 2">CBS 43764</strain>
    </source>
</reference>
<accession>A0A0D1ZZ61</accession>
<dbReference type="RefSeq" id="XP_016209592.1">
    <property type="nucleotide sequence ID" value="XM_016362579.1"/>
</dbReference>
<dbReference type="HOGENOM" id="CLU_1961282_0_0_1"/>